<dbReference type="InterPro" id="IPR052156">
    <property type="entry name" value="BCAA_Transport_ATP-bd_LivF"/>
</dbReference>
<dbReference type="EMBL" id="LJYG01000034">
    <property type="protein sequence ID" value="KRQ15766.1"/>
    <property type="molecule type" value="Genomic_DNA"/>
</dbReference>
<dbReference type="PROSITE" id="PS00211">
    <property type="entry name" value="ABC_TRANSPORTER_1"/>
    <property type="match status" value="1"/>
</dbReference>
<evidence type="ECO:0000313" key="8">
    <source>
        <dbReference type="EMBL" id="KRQ15766.1"/>
    </source>
</evidence>
<name>A0A0R3E0L9_9BRAD</name>
<dbReference type="InterPro" id="IPR003439">
    <property type="entry name" value="ABC_transporter-like_ATP-bd"/>
</dbReference>
<dbReference type="GO" id="GO:0015807">
    <property type="term" value="P:L-amino acid transport"/>
    <property type="evidence" value="ECO:0007669"/>
    <property type="project" value="TreeGrafter"/>
</dbReference>
<dbReference type="Gene3D" id="3.40.50.300">
    <property type="entry name" value="P-loop containing nucleotide triphosphate hydrolases"/>
    <property type="match status" value="1"/>
</dbReference>
<keyword evidence="4 8" id="KW-0067">ATP-binding</keyword>
<evidence type="ECO:0000256" key="3">
    <source>
        <dbReference type="ARBA" id="ARBA00022741"/>
    </source>
</evidence>
<dbReference type="InterPro" id="IPR003593">
    <property type="entry name" value="AAA+_ATPase"/>
</dbReference>
<sequence>MRAILKVRNLCAAYGDFQALFNVEFEIAAGEVVALIGANGAGKSTLLKAVTGLISPSAGEIAFAGESTSRTPAHALVRKGLAMVPEGRRLFRGMTVEDNLRVCLDRSRTDVEQALRWTIPRIHELFPVLKERRRELVERLSGGQQQMVAVGRALLAQPRLLLCDEISLGLAPKVVKEIYQKLPEIRAGGTSIVIVEQDVSLAKSSSDRLYCLLEGRVTLSGPSCEIGLEAISRAYFGAHS</sequence>
<keyword evidence="2" id="KW-0813">Transport</keyword>
<evidence type="ECO:0000259" key="7">
    <source>
        <dbReference type="PROSITE" id="PS50893"/>
    </source>
</evidence>
<dbReference type="STRING" id="989370.AOQ71_07670"/>
<dbReference type="SMART" id="SM00382">
    <property type="entry name" value="AAA"/>
    <property type="match status" value="1"/>
</dbReference>
<dbReference type="SUPFAM" id="SSF52540">
    <property type="entry name" value="P-loop containing nucleoside triphosphate hydrolases"/>
    <property type="match status" value="1"/>
</dbReference>
<evidence type="ECO:0000256" key="5">
    <source>
        <dbReference type="ARBA" id="ARBA00022970"/>
    </source>
</evidence>
<dbReference type="OrthoDB" id="9776369at2"/>
<dbReference type="RefSeq" id="WP_057743940.1">
    <property type="nucleotide sequence ID" value="NZ_LJYG01000034.1"/>
</dbReference>
<reference evidence="8 9" key="1">
    <citation type="submission" date="2015-09" db="EMBL/GenBank/DDBJ databases">
        <title>Draft Genome Sequence of Bradyrhizobium manausense Strain BR 3351T, a Novel Symbiotic Nitrogen-Fixing Alphaproteobacterium Isolated from Brazilian Amazon Rain Forest.</title>
        <authorList>
            <person name="De Araujo J.L."/>
            <person name="Zilli J.E."/>
        </authorList>
    </citation>
    <scope>NUCLEOTIDE SEQUENCE [LARGE SCALE GENOMIC DNA]</scope>
    <source>
        <strain evidence="8 9">BR3351</strain>
    </source>
</reference>
<gene>
    <name evidence="8" type="ORF">AOQ71_07670</name>
</gene>
<proteinExistence type="inferred from homology"/>
<dbReference type="PROSITE" id="PS50893">
    <property type="entry name" value="ABC_TRANSPORTER_2"/>
    <property type="match status" value="1"/>
</dbReference>
<dbReference type="GO" id="GO:0005524">
    <property type="term" value="F:ATP binding"/>
    <property type="evidence" value="ECO:0007669"/>
    <property type="project" value="UniProtKB-KW"/>
</dbReference>
<dbReference type="InterPro" id="IPR017871">
    <property type="entry name" value="ABC_transporter-like_CS"/>
</dbReference>
<dbReference type="GO" id="GO:0016887">
    <property type="term" value="F:ATP hydrolysis activity"/>
    <property type="evidence" value="ECO:0007669"/>
    <property type="project" value="InterPro"/>
</dbReference>
<evidence type="ECO:0000256" key="6">
    <source>
        <dbReference type="ARBA" id="ARBA00024722"/>
    </source>
</evidence>
<dbReference type="InterPro" id="IPR027417">
    <property type="entry name" value="P-loop_NTPase"/>
</dbReference>
<feature type="domain" description="ABC transporter" evidence="7">
    <location>
        <begin position="5"/>
        <end position="239"/>
    </location>
</feature>
<evidence type="ECO:0000256" key="4">
    <source>
        <dbReference type="ARBA" id="ARBA00022840"/>
    </source>
</evidence>
<evidence type="ECO:0000256" key="1">
    <source>
        <dbReference type="ARBA" id="ARBA00005417"/>
    </source>
</evidence>
<keyword evidence="5" id="KW-0029">Amino-acid transport</keyword>
<comment type="caution">
    <text evidence="8">The sequence shown here is derived from an EMBL/GenBank/DDBJ whole genome shotgun (WGS) entry which is preliminary data.</text>
</comment>
<organism evidence="8 9">
    <name type="scientific">Bradyrhizobium manausense</name>
    <dbReference type="NCBI Taxonomy" id="989370"/>
    <lineage>
        <taxon>Bacteria</taxon>
        <taxon>Pseudomonadati</taxon>
        <taxon>Pseudomonadota</taxon>
        <taxon>Alphaproteobacteria</taxon>
        <taxon>Hyphomicrobiales</taxon>
        <taxon>Nitrobacteraceae</taxon>
        <taxon>Bradyrhizobium</taxon>
    </lineage>
</organism>
<protein>
    <submittedName>
        <fullName evidence="8">ABC transporter ATP-binding protein</fullName>
    </submittedName>
</protein>
<accession>A0A0R3E0L9</accession>
<dbReference type="PANTHER" id="PTHR43820">
    <property type="entry name" value="HIGH-AFFINITY BRANCHED-CHAIN AMINO ACID TRANSPORT ATP-BINDING PROTEIN LIVF"/>
    <property type="match status" value="1"/>
</dbReference>
<keyword evidence="9" id="KW-1185">Reference proteome</keyword>
<evidence type="ECO:0000256" key="2">
    <source>
        <dbReference type="ARBA" id="ARBA00022448"/>
    </source>
</evidence>
<dbReference type="AlphaFoldDB" id="A0A0R3E0L9"/>
<dbReference type="Pfam" id="PF00005">
    <property type="entry name" value="ABC_tran"/>
    <property type="match status" value="1"/>
</dbReference>
<keyword evidence="3" id="KW-0547">Nucleotide-binding</keyword>
<comment type="function">
    <text evidence="6">Involved in beta-(1--&gt;2)glucan export. Transmembrane domains (TMD) form a pore in the inner membrane and the ATP-binding domain (NBD) is responsible for energy generation.</text>
</comment>
<dbReference type="PANTHER" id="PTHR43820:SF4">
    <property type="entry name" value="HIGH-AFFINITY BRANCHED-CHAIN AMINO ACID TRANSPORT ATP-BINDING PROTEIN LIVF"/>
    <property type="match status" value="1"/>
</dbReference>
<dbReference type="CDD" id="cd03224">
    <property type="entry name" value="ABC_TM1139_LivF_branched"/>
    <property type="match status" value="1"/>
</dbReference>
<evidence type="ECO:0000313" key="9">
    <source>
        <dbReference type="Proteomes" id="UP000051936"/>
    </source>
</evidence>
<dbReference type="GO" id="GO:0015658">
    <property type="term" value="F:branched-chain amino acid transmembrane transporter activity"/>
    <property type="evidence" value="ECO:0007669"/>
    <property type="project" value="TreeGrafter"/>
</dbReference>
<comment type="similarity">
    <text evidence="1">Belongs to the ABC transporter superfamily.</text>
</comment>
<dbReference type="Proteomes" id="UP000051936">
    <property type="component" value="Unassembled WGS sequence"/>
</dbReference>